<dbReference type="FunFam" id="3.40.50.300:FF:000205">
    <property type="entry name" value="ABC transporter B family member 4"/>
    <property type="match status" value="1"/>
</dbReference>
<evidence type="ECO:0000256" key="1">
    <source>
        <dbReference type="ARBA" id="ARBA00004127"/>
    </source>
</evidence>
<keyword evidence="8" id="KW-0067">ATP-binding</keyword>
<dbReference type="GO" id="GO:0016887">
    <property type="term" value="F:ATP hydrolysis activity"/>
    <property type="evidence" value="ECO:0007669"/>
    <property type="project" value="InterPro"/>
</dbReference>
<dbReference type="Proteomes" id="UP000243459">
    <property type="component" value="Chromosome 4"/>
</dbReference>
<feature type="domain" description="ABC transporter" evidence="15">
    <location>
        <begin position="382"/>
        <end position="614"/>
    </location>
</feature>
<keyword evidence="7" id="KW-0547">Nucleotide-binding</keyword>
<evidence type="ECO:0000256" key="11">
    <source>
        <dbReference type="ARBA" id="ARBA00023136"/>
    </source>
</evidence>
<dbReference type="InterPro" id="IPR027417">
    <property type="entry name" value="P-loop_NTPase"/>
</dbReference>
<keyword evidence="4" id="KW-0813">Transport</keyword>
<feature type="domain" description="ABC transporter" evidence="15">
    <location>
        <begin position="945"/>
        <end position="1181"/>
    </location>
</feature>
<feature type="transmembrane region" description="Helical" evidence="14">
    <location>
        <begin position="846"/>
        <end position="869"/>
    </location>
</feature>
<feature type="transmembrane region" description="Helical" evidence="14">
    <location>
        <begin position="767"/>
        <end position="784"/>
    </location>
</feature>
<feature type="transmembrane region" description="Helical" evidence="14">
    <location>
        <begin position="181"/>
        <end position="200"/>
    </location>
</feature>
<evidence type="ECO:0000256" key="7">
    <source>
        <dbReference type="ARBA" id="ARBA00022741"/>
    </source>
</evidence>
<dbReference type="EMBL" id="CM007384">
    <property type="protein sequence ID" value="ONK71192.1"/>
    <property type="molecule type" value="Genomic_DNA"/>
</dbReference>
<feature type="compositionally biased region" description="Polar residues" evidence="13">
    <location>
        <begin position="1"/>
        <end position="10"/>
    </location>
</feature>
<dbReference type="PROSITE" id="PS50893">
    <property type="entry name" value="ABC_TRANSPORTER_2"/>
    <property type="match status" value="2"/>
</dbReference>
<dbReference type="FunFam" id="1.20.1560.10:FF:000029">
    <property type="entry name" value="ABC transporter B family member 1"/>
    <property type="match status" value="1"/>
</dbReference>
<sequence>MSDTEIINQSKQKKEKRCQMMEGAKSTEDPDSSVCKNKGSGGIWTIFMHADTTDMWLMTFGILGAVGDGLSTPIMLLLTGKIMNSMGNGAFSSSLSTDDIDKNVVNVLYVACGSFVASFIEGYCWTRTGAKQATRMRSKYLKAILRQDIEYFDLNGASMADVITSVSSDSLIIQDVLSEKVPNFITNCASFFGSFIIGFIRVWRLALALLPTVVLLIIPGLMYGRILTSLAQKTQTEFNKAGAIIEQAISSIRTVYSFVMESKTMTEFTLALESSVKLGIYQGLIKGITMGSNSITYAIWTLVALYGTHLIINHAAQGGDIFATGYSVVNGGLAFGMGLSNVKYFAEAISASDRIVEVIKRVPKIDSENSRGESLESVSGELEFREVEFSYPSRPMNQILKDFNLKVPAGQTMALVGSSGSGKSTVIALLERFYDPDRGEILLDGINIRKLNLKWLREQMGLVSQEPALFATSIKENILFGKEDASVGEVVAAAKASNAHDFISQLPQGYDTRVGERGLQMSGGQKQRIAIARAIVRSPKILLLDEATSALDSESEQIVQAALDLASVVLYMYANFILARHFHNIAAVAGREPCQSSEQKQHLLVPSFWRMFLLSMPEWKYAAIGCFNAFIVGGIQPFSAFTMGSLTSTYFLRDQNEIKKKTTIHSLIFLFISIFSFLTNIGQHYSFGVTGEYLTKQVRHLMLSKMLAFEVGWFDQEENSPGAIYSQFANDTYMVKSLVGDRMSLLIQTFSAIMIAFTMGLIIAWRLALVMITTQPIVILCFYYRKALLKSMSKDAVKGQSESSKVAAEAISNLRTVTAFSSQDRILRLFDLAQQGFYHQSMCQSWLAGIVLGLSQCLMRCTFALALWYGSRLTVHGYITPKSLFQTYLILVTTGRVIADAGSMTTDLAKGTDAISSIFSMLDRVSQIEPEDSNGSRPEKVSGKLEFLNVDFEYPARPNVIVLKGFSLLIEAGKSTALVGKSGSGKSTIIGLIERFYDPYQGEIKIDGRDIKSYHLRSLRRHIALVEQEPMLFSGSIKENVAYGIEGVMETEVEEAARAANAHDFICRLKDGYDTLCGDRGVQLSGGQKQRIAIARAILKRPTILLLDEATSALDSESEKKVKEALERVMDRRTSIIVAHRLSTIQNCDLIAVLDKGVMVEEGNHRSLLDKGPSGFYYRLLKLQQNTKECI</sequence>
<accession>A0A5P1EZ25</accession>
<evidence type="ECO:0000256" key="10">
    <source>
        <dbReference type="ARBA" id="ARBA00022989"/>
    </source>
</evidence>
<dbReference type="PROSITE" id="PS50929">
    <property type="entry name" value="ABC_TM1F"/>
    <property type="match status" value="2"/>
</dbReference>
<dbReference type="Gramene" id="ONK71192">
    <property type="protein sequence ID" value="ONK71192"/>
    <property type="gene ID" value="A4U43_C04F5830"/>
</dbReference>
<evidence type="ECO:0000256" key="14">
    <source>
        <dbReference type="SAM" id="Phobius"/>
    </source>
</evidence>
<evidence type="ECO:0000256" key="13">
    <source>
        <dbReference type="SAM" id="MobiDB-lite"/>
    </source>
</evidence>
<dbReference type="InterPro" id="IPR003439">
    <property type="entry name" value="ABC_transporter-like_ATP-bd"/>
</dbReference>
<feature type="transmembrane region" description="Helical" evidence="14">
    <location>
        <begin position="663"/>
        <end position="681"/>
    </location>
</feature>
<dbReference type="AlphaFoldDB" id="A0A5P1EZ25"/>
<keyword evidence="18" id="KW-1185">Reference proteome</keyword>
<dbReference type="SMART" id="SM00382">
    <property type="entry name" value="AAA"/>
    <property type="match status" value="2"/>
</dbReference>
<dbReference type="SUPFAM" id="SSF52540">
    <property type="entry name" value="P-loop containing nucleoside triphosphate hydrolases"/>
    <property type="match status" value="2"/>
</dbReference>
<dbReference type="Gene3D" id="3.40.50.300">
    <property type="entry name" value="P-loop containing nucleotide triphosphate hydrolases"/>
    <property type="match status" value="2"/>
</dbReference>
<keyword evidence="9" id="KW-1278">Translocase</keyword>
<keyword evidence="6" id="KW-0677">Repeat</keyword>
<organism evidence="17 18">
    <name type="scientific">Asparagus officinalis</name>
    <name type="common">Garden asparagus</name>
    <dbReference type="NCBI Taxonomy" id="4686"/>
    <lineage>
        <taxon>Eukaryota</taxon>
        <taxon>Viridiplantae</taxon>
        <taxon>Streptophyta</taxon>
        <taxon>Embryophyta</taxon>
        <taxon>Tracheophyta</taxon>
        <taxon>Spermatophyta</taxon>
        <taxon>Magnoliopsida</taxon>
        <taxon>Liliopsida</taxon>
        <taxon>Asparagales</taxon>
        <taxon>Asparagaceae</taxon>
        <taxon>Asparagoideae</taxon>
        <taxon>Asparagus</taxon>
    </lineage>
</organism>
<dbReference type="FunFam" id="3.40.50.300:FF:000479">
    <property type="entry name" value="Multidrug resistance protein 1A"/>
    <property type="match status" value="1"/>
</dbReference>
<dbReference type="GO" id="GO:0140359">
    <property type="term" value="F:ABC-type transporter activity"/>
    <property type="evidence" value="ECO:0007669"/>
    <property type="project" value="InterPro"/>
</dbReference>
<keyword evidence="11 14" id="KW-0472">Membrane</keyword>
<dbReference type="GO" id="GO:0005524">
    <property type="term" value="F:ATP binding"/>
    <property type="evidence" value="ECO:0007669"/>
    <property type="project" value="UniProtKB-KW"/>
</dbReference>
<dbReference type="GO" id="GO:0005886">
    <property type="term" value="C:plasma membrane"/>
    <property type="evidence" value="ECO:0007669"/>
    <property type="project" value="UniProtKB-SubCell"/>
</dbReference>
<protein>
    <submittedName>
        <fullName evidence="17">Uncharacterized protein</fullName>
    </submittedName>
</protein>
<evidence type="ECO:0000256" key="4">
    <source>
        <dbReference type="ARBA" id="ARBA00022448"/>
    </source>
</evidence>
<dbReference type="Pfam" id="PF00664">
    <property type="entry name" value="ABC_membrane"/>
    <property type="match status" value="2"/>
</dbReference>
<dbReference type="InterPro" id="IPR011527">
    <property type="entry name" value="ABC1_TM_dom"/>
</dbReference>
<feature type="transmembrane region" description="Helical" evidence="14">
    <location>
        <begin position="206"/>
        <end position="224"/>
    </location>
</feature>
<evidence type="ECO:0000313" key="18">
    <source>
        <dbReference type="Proteomes" id="UP000243459"/>
    </source>
</evidence>
<evidence type="ECO:0000256" key="5">
    <source>
        <dbReference type="ARBA" id="ARBA00022692"/>
    </source>
</evidence>
<feature type="domain" description="ABC transmembrane type-1" evidence="16">
    <location>
        <begin position="629"/>
        <end position="910"/>
    </location>
</feature>
<dbReference type="PROSITE" id="PS00211">
    <property type="entry name" value="ABC_TRANSPORTER_1"/>
    <property type="match status" value="2"/>
</dbReference>
<dbReference type="CDD" id="cd03249">
    <property type="entry name" value="ABC_MTABC3_MDL1_MDL2"/>
    <property type="match status" value="1"/>
</dbReference>
<dbReference type="InterPro" id="IPR003593">
    <property type="entry name" value="AAA+_ATPase"/>
</dbReference>
<evidence type="ECO:0000256" key="12">
    <source>
        <dbReference type="ARBA" id="ARBA00023180"/>
    </source>
</evidence>
<keyword evidence="5 14" id="KW-0812">Transmembrane</keyword>
<dbReference type="CDD" id="cd18578">
    <property type="entry name" value="ABC_6TM_Pgp_ABCB1_D2_like"/>
    <property type="match status" value="1"/>
</dbReference>
<evidence type="ECO:0000259" key="15">
    <source>
        <dbReference type="PROSITE" id="PS50893"/>
    </source>
</evidence>
<evidence type="ECO:0000256" key="6">
    <source>
        <dbReference type="ARBA" id="ARBA00022737"/>
    </source>
</evidence>
<comment type="similarity">
    <text evidence="3">Belongs to the ABC transporter superfamily. ABCB family. Multidrug resistance exporter (TC 3.A.1.201) subfamily.</text>
</comment>
<gene>
    <name evidence="17" type="ORF">A4U43_C04F5830</name>
</gene>
<feature type="domain" description="ABC transmembrane type-1" evidence="16">
    <location>
        <begin position="60"/>
        <end position="347"/>
    </location>
</feature>
<dbReference type="PANTHER" id="PTHR45136:SF2">
    <property type="entry name" value="ABC TRANSPORTER DOMAIN-CONTAINING PROTEIN"/>
    <property type="match status" value="1"/>
</dbReference>
<feature type="region of interest" description="Disordered" evidence="13">
    <location>
        <begin position="1"/>
        <end position="33"/>
    </location>
</feature>
<proteinExistence type="inferred from homology"/>
<evidence type="ECO:0000256" key="9">
    <source>
        <dbReference type="ARBA" id="ARBA00022967"/>
    </source>
</evidence>
<dbReference type="OMA" id="ITNCASF"/>
<dbReference type="CDD" id="cd18577">
    <property type="entry name" value="ABC_6TM_Pgp_ABCB1_D1_like"/>
    <property type="match status" value="1"/>
</dbReference>
<dbReference type="SUPFAM" id="SSF90123">
    <property type="entry name" value="ABC transporter transmembrane region"/>
    <property type="match status" value="2"/>
</dbReference>
<evidence type="ECO:0000256" key="2">
    <source>
        <dbReference type="ARBA" id="ARBA00004236"/>
    </source>
</evidence>
<name>A0A5P1EZ25_ASPOF</name>
<evidence type="ECO:0000259" key="16">
    <source>
        <dbReference type="PROSITE" id="PS50929"/>
    </source>
</evidence>
<evidence type="ECO:0000313" key="17">
    <source>
        <dbReference type="EMBL" id="ONK71192.1"/>
    </source>
</evidence>
<keyword evidence="10 14" id="KW-1133">Transmembrane helix</keyword>
<dbReference type="InterPro" id="IPR036640">
    <property type="entry name" value="ABC1_TM_sf"/>
</dbReference>
<keyword evidence="12" id="KW-0325">Glycoprotein</keyword>
<dbReference type="Gene3D" id="1.20.1560.10">
    <property type="entry name" value="ABC transporter type 1, transmembrane domain"/>
    <property type="match status" value="3"/>
</dbReference>
<dbReference type="Pfam" id="PF00005">
    <property type="entry name" value="ABC_tran"/>
    <property type="match status" value="2"/>
</dbReference>
<evidence type="ECO:0000256" key="8">
    <source>
        <dbReference type="ARBA" id="ARBA00022840"/>
    </source>
</evidence>
<reference evidence="18" key="1">
    <citation type="journal article" date="2017" name="Nat. Commun.">
        <title>The asparagus genome sheds light on the origin and evolution of a young Y chromosome.</title>
        <authorList>
            <person name="Harkess A."/>
            <person name="Zhou J."/>
            <person name="Xu C."/>
            <person name="Bowers J.E."/>
            <person name="Van der Hulst R."/>
            <person name="Ayyampalayam S."/>
            <person name="Mercati F."/>
            <person name="Riccardi P."/>
            <person name="McKain M.R."/>
            <person name="Kakrana A."/>
            <person name="Tang H."/>
            <person name="Ray J."/>
            <person name="Groenendijk J."/>
            <person name="Arikit S."/>
            <person name="Mathioni S.M."/>
            <person name="Nakano M."/>
            <person name="Shan H."/>
            <person name="Telgmann-Rauber A."/>
            <person name="Kanno A."/>
            <person name="Yue Z."/>
            <person name="Chen H."/>
            <person name="Li W."/>
            <person name="Chen Y."/>
            <person name="Xu X."/>
            <person name="Zhang Y."/>
            <person name="Luo S."/>
            <person name="Chen H."/>
            <person name="Gao J."/>
            <person name="Mao Z."/>
            <person name="Pires J.C."/>
            <person name="Luo M."/>
            <person name="Kudrna D."/>
            <person name="Wing R.A."/>
            <person name="Meyers B.C."/>
            <person name="Yi K."/>
            <person name="Kong H."/>
            <person name="Lavrijsen P."/>
            <person name="Sunseri F."/>
            <person name="Falavigna A."/>
            <person name="Ye Y."/>
            <person name="Leebens-Mack J.H."/>
            <person name="Chen G."/>
        </authorList>
    </citation>
    <scope>NUCLEOTIDE SEQUENCE [LARGE SCALE GENOMIC DNA]</scope>
    <source>
        <strain evidence="18">cv. DH0086</strain>
    </source>
</reference>
<feature type="transmembrane region" description="Helical" evidence="14">
    <location>
        <begin position="55"/>
        <end position="78"/>
    </location>
</feature>
<dbReference type="PANTHER" id="PTHR45136">
    <property type="entry name" value="ABC TRANSPORTER DOMAIN-CONTAINING PROTEIN"/>
    <property type="match status" value="1"/>
</dbReference>
<feature type="transmembrane region" description="Helical" evidence="14">
    <location>
        <begin position="621"/>
        <end position="643"/>
    </location>
</feature>
<comment type="subcellular location">
    <subcellularLocation>
        <location evidence="2">Cell membrane</location>
    </subcellularLocation>
    <subcellularLocation>
        <location evidence="1">Endomembrane system</location>
        <topology evidence="1">Multi-pass membrane protein</topology>
    </subcellularLocation>
</comment>
<evidence type="ECO:0000256" key="3">
    <source>
        <dbReference type="ARBA" id="ARBA00007577"/>
    </source>
</evidence>
<dbReference type="GO" id="GO:0012505">
    <property type="term" value="C:endomembrane system"/>
    <property type="evidence" value="ECO:0007669"/>
    <property type="project" value="UniProtKB-SubCell"/>
</dbReference>
<dbReference type="InterPro" id="IPR017871">
    <property type="entry name" value="ABC_transporter-like_CS"/>
</dbReference>